<evidence type="ECO:0000313" key="2">
    <source>
        <dbReference type="Proteomes" id="UP000255297"/>
    </source>
</evidence>
<gene>
    <name evidence="1" type="ORF">NCTC11532_03108</name>
</gene>
<evidence type="ECO:0000313" key="1">
    <source>
        <dbReference type="EMBL" id="STY78848.1"/>
    </source>
</evidence>
<keyword evidence="2" id="KW-1185">Reference proteome</keyword>
<organism evidence="1 2">
    <name type="scientific">Legionella wadsworthii</name>
    <dbReference type="NCBI Taxonomy" id="28088"/>
    <lineage>
        <taxon>Bacteria</taxon>
        <taxon>Pseudomonadati</taxon>
        <taxon>Pseudomonadota</taxon>
        <taxon>Gammaproteobacteria</taxon>
        <taxon>Legionellales</taxon>
        <taxon>Legionellaceae</taxon>
        <taxon>Legionella</taxon>
    </lineage>
</organism>
<sequence length="37" mass="4269">MMEHNRDIKQQLNECLDVLTKILGADLLGIYLYGSFL</sequence>
<accession>A0A378P2Q0</accession>
<name>A0A378P2Q0_9GAMM</name>
<proteinExistence type="predicted"/>
<dbReference type="STRING" id="1122170.GCA_000701265_00132"/>
<protein>
    <submittedName>
        <fullName evidence="1">Uncharacterized protein</fullName>
    </submittedName>
</protein>
<reference evidence="1 2" key="1">
    <citation type="submission" date="2018-06" db="EMBL/GenBank/DDBJ databases">
        <authorList>
            <consortium name="Pathogen Informatics"/>
            <person name="Doyle S."/>
        </authorList>
    </citation>
    <scope>NUCLEOTIDE SEQUENCE [LARGE SCALE GENOMIC DNA]</scope>
    <source>
        <strain evidence="1 2">NCTC11532</strain>
    </source>
</reference>
<dbReference type="EMBL" id="UGPB01000002">
    <property type="protein sequence ID" value="STY78848.1"/>
    <property type="molecule type" value="Genomic_DNA"/>
</dbReference>
<dbReference type="Proteomes" id="UP000255297">
    <property type="component" value="Unassembled WGS sequence"/>
</dbReference>
<dbReference type="AlphaFoldDB" id="A0A378P2Q0"/>